<keyword evidence="3" id="KW-1185">Reference proteome</keyword>
<accession>A0A1M5U8A1</accession>
<dbReference type="EMBL" id="FQXS01000004">
    <property type="protein sequence ID" value="SHH58913.1"/>
    <property type="molecule type" value="Genomic_DNA"/>
</dbReference>
<dbReference type="SUPFAM" id="SSF51735">
    <property type="entry name" value="NAD(P)-binding Rossmann-fold domains"/>
    <property type="match status" value="1"/>
</dbReference>
<dbReference type="AlphaFoldDB" id="A0A1M5U8A1"/>
<dbReference type="STRING" id="1121409.SAMN02745124_01048"/>
<evidence type="ECO:0000313" key="2">
    <source>
        <dbReference type="EMBL" id="SHH58913.1"/>
    </source>
</evidence>
<dbReference type="RefSeq" id="WP_084540464.1">
    <property type="nucleotide sequence ID" value="NZ_FQXS01000004.1"/>
</dbReference>
<evidence type="ECO:0000313" key="3">
    <source>
        <dbReference type="Proteomes" id="UP000184139"/>
    </source>
</evidence>
<dbReference type="OrthoDB" id="5495968at2"/>
<proteinExistence type="inferred from homology"/>
<dbReference type="InterPro" id="IPR036291">
    <property type="entry name" value="NAD(P)-bd_dom_sf"/>
</dbReference>
<dbReference type="InterPro" id="IPR003462">
    <property type="entry name" value="ODC_Mu_crystall"/>
</dbReference>
<evidence type="ECO:0000256" key="1">
    <source>
        <dbReference type="ARBA" id="ARBA00008903"/>
    </source>
</evidence>
<dbReference type="GO" id="GO:0005737">
    <property type="term" value="C:cytoplasm"/>
    <property type="evidence" value="ECO:0007669"/>
    <property type="project" value="TreeGrafter"/>
</dbReference>
<dbReference type="FunFam" id="3.40.50.720:FF:000311">
    <property type="entry name" value="Ornithine cyclodeaminase"/>
    <property type="match status" value="1"/>
</dbReference>
<protein>
    <submittedName>
        <fullName evidence="2">Ornithine cyclodeaminase</fullName>
    </submittedName>
</protein>
<dbReference type="PANTHER" id="PTHR13812:SF19">
    <property type="entry name" value="KETIMINE REDUCTASE MU-CRYSTALLIN"/>
    <property type="match status" value="1"/>
</dbReference>
<dbReference type="GO" id="GO:0019752">
    <property type="term" value="P:carboxylic acid metabolic process"/>
    <property type="evidence" value="ECO:0007669"/>
    <property type="project" value="UniProtKB-ARBA"/>
</dbReference>
<comment type="similarity">
    <text evidence="1">Belongs to the ornithine cyclodeaminase/mu-crystallin family.</text>
</comment>
<sequence length="330" mass="35378">MKDSTIRFFSGSDIRALLTMEDCIEAMKSAFSSLSDGEVVMPVRSRLEMLPDNANALFMPVYMPTINRVGVKSLTNCIDNPKKGLPMIHALMTIFDSSTGVPLAILDGEAITAMRTGAVSGLATSFLARESSRTAAIIGTGFQAETQLIAICTVRPISRAYVFDLLTEKAEAFAGKMRERLNIEVLVAASPAILQEADVVCTATPSRQPVFDDAFLKPGAHINAVGAYKPDMVEIPPETIIRAKIVVDQRDGCLAEAGDILGPLEKKLITADHIHGELGEVVTGRVAARENEDEITVFKSVGVAVQDLVSADLVFRKGLEKGIGTELSLA</sequence>
<dbReference type="Proteomes" id="UP000184139">
    <property type="component" value="Unassembled WGS sequence"/>
</dbReference>
<dbReference type="PIRSF" id="PIRSF001439">
    <property type="entry name" value="CryM"/>
    <property type="match status" value="1"/>
</dbReference>
<name>A0A1M5U8A1_9BACT</name>
<dbReference type="Pfam" id="PF02423">
    <property type="entry name" value="OCD_Mu_crystall"/>
    <property type="match status" value="1"/>
</dbReference>
<dbReference type="Gene3D" id="3.30.1780.10">
    <property type="entry name" value="ornithine cyclodeaminase, domain 1"/>
    <property type="match status" value="1"/>
</dbReference>
<organism evidence="2 3">
    <name type="scientific">Desulfofustis glycolicus DSM 9705</name>
    <dbReference type="NCBI Taxonomy" id="1121409"/>
    <lineage>
        <taxon>Bacteria</taxon>
        <taxon>Pseudomonadati</taxon>
        <taxon>Thermodesulfobacteriota</taxon>
        <taxon>Desulfobulbia</taxon>
        <taxon>Desulfobulbales</taxon>
        <taxon>Desulfocapsaceae</taxon>
        <taxon>Desulfofustis</taxon>
    </lineage>
</organism>
<dbReference type="PANTHER" id="PTHR13812">
    <property type="entry name" value="KETIMINE REDUCTASE MU-CRYSTALLIN"/>
    <property type="match status" value="1"/>
</dbReference>
<dbReference type="Gene3D" id="3.40.50.720">
    <property type="entry name" value="NAD(P)-binding Rossmann-like Domain"/>
    <property type="match status" value="1"/>
</dbReference>
<reference evidence="2 3" key="1">
    <citation type="submission" date="2016-11" db="EMBL/GenBank/DDBJ databases">
        <authorList>
            <person name="Jaros S."/>
            <person name="Januszkiewicz K."/>
            <person name="Wedrychowicz H."/>
        </authorList>
    </citation>
    <scope>NUCLEOTIDE SEQUENCE [LARGE SCALE GENOMIC DNA]</scope>
    <source>
        <strain evidence="2 3">DSM 9705</strain>
    </source>
</reference>
<dbReference type="GO" id="GO:0016491">
    <property type="term" value="F:oxidoreductase activity"/>
    <property type="evidence" value="ECO:0007669"/>
    <property type="project" value="UniProtKB-ARBA"/>
</dbReference>
<dbReference type="InterPro" id="IPR023401">
    <property type="entry name" value="ODC_N"/>
</dbReference>
<gene>
    <name evidence="2" type="ORF">SAMN02745124_01048</name>
</gene>